<dbReference type="EMBL" id="FZOG01000001">
    <property type="protein sequence ID" value="SNR95371.1"/>
    <property type="molecule type" value="Genomic_DNA"/>
</dbReference>
<dbReference type="AlphaFoldDB" id="A0A239AJ15"/>
<reference evidence="5" key="1">
    <citation type="submission" date="2017-06" db="EMBL/GenBank/DDBJ databases">
        <authorList>
            <person name="Varghese N."/>
            <person name="Submissions S."/>
        </authorList>
    </citation>
    <scope>NUCLEOTIDE SEQUENCE [LARGE SCALE GENOMIC DNA]</scope>
    <source>
        <strain evidence="5">CIP 108523</strain>
    </source>
</reference>
<protein>
    <submittedName>
        <fullName evidence="4">Predicted N-acyltransferase, GNAT family</fullName>
    </submittedName>
</protein>
<keyword evidence="1 4" id="KW-0808">Transferase</keyword>
<keyword evidence="5" id="KW-1185">Reference proteome</keyword>
<dbReference type="SUPFAM" id="SSF55729">
    <property type="entry name" value="Acyl-CoA N-acyltransferases (Nat)"/>
    <property type="match status" value="1"/>
</dbReference>
<evidence type="ECO:0000313" key="4">
    <source>
        <dbReference type="EMBL" id="SNR95371.1"/>
    </source>
</evidence>
<dbReference type="PROSITE" id="PS51186">
    <property type="entry name" value="GNAT"/>
    <property type="match status" value="1"/>
</dbReference>
<sequence length="141" mass="15799">MNKISVRLADWSKDNADIRRIREAVFIAEQSVAPELEWDSEDAQASHFLACEGDYPVGTARLLDDGHIGRVSVLKDWRGLKVGDALMEAAIAEAEKRGLRRQMLSAQVHASAFYERLGFNIISEEYLEAGIPHVDMVRNSD</sequence>
<dbReference type="Gene3D" id="3.40.630.30">
    <property type="match status" value="1"/>
</dbReference>
<dbReference type="InterPro" id="IPR016181">
    <property type="entry name" value="Acyl_CoA_acyltransferase"/>
</dbReference>
<gene>
    <name evidence="4" type="ORF">SAMN05216255_1219</name>
</gene>
<evidence type="ECO:0000256" key="1">
    <source>
        <dbReference type="ARBA" id="ARBA00022679"/>
    </source>
</evidence>
<dbReference type="InterPro" id="IPR050832">
    <property type="entry name" value="Bact_Acetyltransf"/>
</dbReference>
<proteinExistence type="predicted"/>
<dbReference type="PANTHER" id="PTHR43877">
    <property type="entry name" value="AMINOALKYLPHOSPHONATE N-ACETYLTRANSFERASE-RELATED-RELATED"/>
    <property type="match status" value="1"/>
</dbReference>
<dbReference type="GO" id="GO:0016747">
    <property type="term" value="F:acyltransferase activity, transferring groups other than amino-acyl groups"/>
    <property type="evidence" value="ECO:0007669"/>
    <property type="project" value="InterPro"/>
</dbReference>
<dbReference type="InterPro" id="IPR000182">
    <property type="entry name" value="GNAT_dom"/>
</dbReference>
<organism evidence="4 5">
    <name type="scientific">Pseudomonas segetis</name>
    <dbReference type="NCBI Taxonomy" id="298908"/>
    <lineage>
        <taxon>Bacteria</taxon>
        <taxon>Pseudomonadati</taxon>
        <taxon>Pseudomonadota</taxon>
        <taxon>Gammaproteobacteria</taxon>
        <taxon>Pseudomonadales</taxon>
        <taxon>Pseudomonadaceae</taxon>
        <taxon>Pseudomonas</taxon>
    </lineage>
</organism>
<dbReference type="Pfam" id="PF13673">
    <property type="entry name" value="Acetyltransf_10"/>
    <property type="match status" value="1"/>
</dbReference>
<dbReference type="PANTHER" id="PTHR43877:SF1">
    <property type="entry name" value="ACETYLTRANSFERASE"/>
    <property type="match status" value="1"/>
</dbReference>
<keyword evidence="2 4" id="KW-0012">Acyltransferase</keyword>
<dbReference type="RefSeq" id="WP_010483921.1">
    <property type="nucleotide sequence ID" value="NZ_FZOG01000001.1"/>
</dbReference>
<evidence type="ECO:0000256" key="2">
    <source>
        <dbReference type="ARBA" id="ARBA00023315"/>
    </source>
</evidence>
<name>A0A239AJ15_9PSED</name>
<evidence type="ECO:0000259" key="3">
    <source>
        <dbReference type="PROSITE" id="PS51186"/>
    </source>
</evidence>
<accession>A0A239AJ15</accession>
<feature type="domain" description="N-acetyltransferase" evidence="3">
    <location>
        <begin position="4"/>
        <end position="141"/>
    </location>
</feature>
<dbReference type="Proteomes" id="UP000242915">
    <property type="component" value="Unassembled WGS sequence"/>
</dbReference>
<dbReference type="CDD" id="cd04301">
    <property type="entry name" value="NAT_SF"/>
    <property type="match status" value="1"/>
</dbReference>
<evidence type="ECO:0000313" key="5">
    <source>
        <dbReference type="Proteomes" id="UP000242915"/>
    </source>
</evidence>